<dbReference type="InterPro" id="IPR023211">
    <property type="entry name" value="DNA_pol_palm_dom_sf"/>
</dbReference>
<dbReference type="RefSeq" id="WP_008821493.1">
    <property type="nucleotide sequence ID" value="NZ_GG770383.1"/>
</dbReference>
<dbReference type="Gene3D" id="3.90.1600.10">
    <property type="entry name" value="Palm domain of DNA polymerase"/>
    <property type="match status" value="1"/>
</dbReference>
<dbReference type="EMBL" id="GG770383">
    <property type="protein sequence ID" value="EFG28235.2"/>
    <property type="molecule type" value="Genomic_DNA"/>
</dbReference>
<dbReference type="Proteomes" id="UP000003964">
    <property type="component" value="Unassembled WGS sequence"/>
</dbReference>
<accession>D6LIK9</accession>
<gene>
    <name evidence="1" type="ORF">HMPREF0400_01574</name>
</gene>
<dbReference type="SUPFAM" id="SSF56672">
    <property type="entry name" value="DNA/RNA polymerases"/>
    <property type="match status" value="1"/>
</dbReference>
<dbReference type="InterPro" id="IPR043502">
    <property type="entry name" value="DNA/RNA_pol_sf"/>
</dbReference>
<proteinExistence type="predicted"/>
<dbReference type="AlphaFoldDB" id="D6LIK9"/>
<name>D6LIK9_9FUSO</name>
<evidence type="ECO:0000313" key="2">
    <source>
        <dbReference type="Proteomes" id="UP000003964"/>
    </source>
</evidence>
<sequence>MTGFYDFEVFKNDWLVVFIGQDDTEIVVWNDPAILRKALEKFDCLVGFNNHNYDDLILTGIMSGYNNYEIWKLSNAIVNGGNIENKIKMMATKLPTLDTKQELDPRLSLKVIEANLGMNIVETPVDFNIDRPLEDKEVDVVIEYCRHDVETTKKVFMLRKDYFESKFDICKEFDLDKLDVKKTRANLASKVLKCSKDRLPAGVLENKDRLNIKFADELRVENIPNEILNFYKNIRQRFEDGENFEILEKEKLVYSLCGVEHTFGFGGLHSAKKNYMYEGKMLYVDVGSYYPSMIINFGFMSRASEHPDLYKNLYDTRMEYKAKKDNKQQIYKILLNSTFGALKSEFNDLFDPVMSNNICVNGQLILTDLIMNLRPYTELVQSNTDGILVKYKEKDLDTIKTICSEWELNYGLTLDYEYVEKIVQRDVNNYIWKTEDGKIKGKGLFDKYAGGDFEKNNLTVIDMALKEYYINNKDVRDTITNMILNGNVTPLQQVAKMGNSYDIMEHNGQEVQKVNRIFATWDNKYGAINKVKNNNGVKKYTKIANSSDKCYINNDVIEKTDTNLIDIDYYVRLVEKNKFIDENYKLF</sequence>
<protein>
    <submittedName>
        <fullName evidence="1">Phage DNA polymerase</fullName>
    </submittedName>
</protein>
<organism evidence="1 2">
    <name type="scientific">Fusobacterium periodonticum 1_1_41FAA</name>
    <dbReference type="NCBI Taxonomy" id="469621"/>
    <lineage>
        <taxon>Bacteria</taxon>
        <taxon>Fusobacteriati</taxon>
        <taxon>Fusobacteriota</taxon>
        <taxon>Fusobacteriia</taxon>
        <taxon>Fusobacteriales</taxon>
        <taxon>Fusobacteriaceae</taxon>
        <taxon>Fusobacterium</taxon>
    </lineage>
</organism>
<reference evidence="1 2" key="1">
    <citation type="submission" date="2010-03" db="EMBL/GenBank/DDBJ databases">
        <title>The Genome Sequence of Fusobacterium sp. 1_1_41FAA.</title>
        <authorList>
            <consortium name="The Broad Institute Genome Sequencing Platform"/>
            <person name="Ward D."/>
            <person name="Earl A."/>
            <person name="Feldgarden M."/>
            <person name="Gevers D."/>
            <person name="Young S.K."/>
            <person name="Zeng Q."/>
            <person name="Koehrsen M."/>
            <person name="Alvarado L."/>
            <person name="Berlin A."/>
            <person name="Borenstein D."/>
            <person name="Chapman S."/>
            <person name="Chen Z."/>
            <person name="Engels R."/>
            <person name="Freedman E."/>
            <person name="Gellesch M."/>
            <person name="Goldberg J."/>
            <person name="Griggs A."/>
            <person name="Gujja S."/>
            <person name="Heilman E."/>
            <person name="Heiman D."/>
            <person name="Hepburn T."/>
            <person name="Howarth C."/>
            <person name="Jen D."/>
            <person name="Larson L."/>
            <person name="Mehta T."/>
            <person name="Park D."/>
            <person name="Pearson M."/>
            <person name="Richards J."/>
            <person name="Roberts A."/>
            <person name="Saif S."/>
            <person name="Shea T."/>
            <person name="Shenoy N."/>
            <person name="Sisk P."/>
            <person name="Stolte C."/>
            <person name="Sykes S."/>
            <person name="Walk T."/>
            <person name="White J."/>
            <person name="Yandava C."/>
            <person name="Strauss J.C."/>
            <person name="Ambrose C.E."/>
            <person name="Allen-Vercoe E."/>
            <person name="Haas B."/>
            <person name="Henn M.R."/>
            <person name="Nusbaum C."/>
            <person name="Birren B."/>
        </authorList>
    </citation>
    <scope>NUCLEOTIDE SEQUENCE [LARGE SCALE GENOMIC DNA]</scope>
    <source>
        <strain evidence="1 2">1_1_41FAA</strain>
    </source>
</reference>
<dbReference type="SUPFAM" id="SSF53098">
    <property type="entry name" value="Ribonuclease H-like"/>
    <property type="match status" value="1"/>
</dbReference>
<evidence type="ECO:0000313" key="1">
    <source>
        <dbReference type="EMBL" id="EFG28235.2"/>
    </source>
</evidence>
<dbReference type="InterPro" id="IPR012337">
    <property type="entry name" value="RNaseH-like_sf"/>
</dbReference>